<dbReference type="PANTHER" id="PTHR11741:SF0">
    <property type="entry name" value="ELONGATION FACTOR TS, MITOCHONDRIAL"/>
    <property type="match status" value="1"/>
</dbReference>
<dbReference type="InterPro" id="IPR014039">
    <property type="entry name" value="Transl_elong_EFTs/EF1B_dimer"/>
</dbReference>
<comment type="similarity">
    <text evidence="1">Belongs to the EF-Ts family.</text>
</comment>
<dbReference type="Gene3D" id="1.10.286.20">
    <property type="match status" value="1"/>
</dbReference>
<dbReference type="PROSITE" id="PS01126">
    <property type="entry name" value="EF_TS_1"/>
    <property type="match status" value="1"/>
</dbReference>
<keyword evidence="2 5" id="KW-0251">Elongation factor</keyword>
<protein>
    <submittedName>
        <fullName evidence="5">Elongation factor Ts</fullName>
    </submittedName>
</protein>
<name>A0A485M6E1_9ZZZZ</name>
<dbReference type="Gene3D" id="3.30.479.20">
    <property type="entry name" value="Elongation factor Ts, dimerisation domain"/>
    <property type="match status" value="1"/>
</dbReference>
<dbReference type="GO" id="GO:0003746">
    <property type="term" value="F:translation elongation factor activity"/>
    <property type="evidence" value="ECO:0007669"/>
    <property type="project" value="UniProtKB-KW"/>
</dbReference>
<evidence type="ECO:0000313" key="5">
    <source>
        <dbReference type="EMBL" id="VFU18392.1"/>
    </source>
</evidence>
<dbReference type="HAMAP" id="MF_00050">
    <property type="entry name" value="EF_Ts"/>
    <property type="match status" value="1"/>
</dbReference>
<gene>
    <name evidence="5" type="primary">tsf</name>
    <name evidence="5" type="ORF">SCFA_820025</name>
</gene>
<organism evidence="5">
    <name type="scientific">anaerobic digester metagenome</name>
    <dbReference type="NCBI Taxonomy" id="1263854"/>
    <lineage>
        <taxon>unclassified sequences</taxon>
        <taxon>metagenomes</taxon>
        <taxon>ecological metagenomes</taxon>
    </lineage>
</organism>
<dbReference type="FunFam" id="1.10.8.10:FF:000001">
    <property type="entry name" value="Elongation factor Ts"/>
    <property type="match status" value="1"/>
</dbReference>
<evidence type="ECO:0000256" key="3">
    <source>
        <dbReference type="ARBA" id="ARBA00022917"/>
    </source>
</evidence>
<dbReference type="AlphaFoldDB" id="A0A485M6E1"/>
<dbReference type="FunFam" id="1.10.286.20:FF:000001">
    <property type="entry name" value="Elongation factor Ts"/>
    <property type="match status" value="1"/>
</dbReference>
<evidence type="ECO:0000256" key="2">
    <source>
        <dbReference type="ARBA" id="ARBA00022768"/>
    </source>
</evidence>
<dbReference type="SUPFAM" id="SSF54713">
    <property type="entry name" value="Elongation factor Ts (EF-Ts), dimerisation domain"/>
    <property type="match status" value="1"/>
</dbReference>
<dbReference type="PANTHER" id="PTHR11741">
    <property type="entry name" value="ELONGATION FACTOR TS"/>
    <property type="match status" value="1"/>
</dbReference>
<dbReference type="InterPro" id="IPR009060">
    <property type="entry name" value="UBA-like_sf"/>
</dbReference>
<feature type="domain" description="Translation elongation factor EFTs/EF1B dimerisation" evidence="4">
    <location>
        <begin position="56"/>
        <end position="197"/>
    </location>
</feature>
<dbReference type="InterPro" id="IPR036402">
    <property type="entry name" value="EF-Ts_dimer_sf"/>
</dbReference>
<dbReference type="NCBIfam" id="TIGR00116">
    <property type="entry name" value="tsf"/>
    <property type="match status" value="2"/>
</dbReference>
<accession>A0A485M6E1</accession>
<proteinExistence type="inferred from homology"/>
<dbReference type="InterPro" id="IPR001816">
    <property type="entry name" value="Transl_elong_EFTs/EF1B"/>
</dbReference>
<dbReference type="EMBL" id="CAADRM010000150">
    <property type="protein sequence ID" value="VFU18392.1"/>
    <property type="molecule type" value="Genomic_DNA"/>
</dbReference>
<evidence type="ECO:0000259" key="4">
    <source>
        <dbReference type="Pfam" id="PF00889"/>
    </source>
</evidence>
<evidence type="ECO:0000256" key="1">
    <source>
        <dbReference type="ARBA" id="ARBA00005532"/>
    </source>
</evidence>
<dbReference type="GO" id="GO:0005737">
    <property type="term" value="C:cytoplasm"/>
    <property type="evidence" value="ECO:0007669"/>
    <property type="project" value="UniProtKB-ARBA"/>
</dbReference>
<dbReference type="CDD" id="cd14275">
    <property type="entry name" value="UBA_EF-Ts"/>
    <property type="match status" value="1"/>
</dbReference>
<keyword evidence="3" id="KW-0648">Protein biosynthesis</keyword>
<dbReference type="Gene3D" id="1.10.8.10">
    <property type="entry name" value="DNA helicase RuvA subunit, C-terminal domain"/>
    <property type="match status" value="1"/>
</dbReference>
<dbReference type="Pfam" id="PF00889">
    <property type="entry name" value="EF_TS"/>
    <property type="match status" value="1"/>
</dbReference>
<dbReference type="InterPro" id="IPR018101">
    <property type="entry name" value="Transl_elong_Ts_CS"/>
</dbReference>
<sequence>MQITSEDVKKLRDKTGVGMMDCKKALEACGGDFDKAVEYLRKKGIEVANKRSGRQASQGMVSSYIHLGGKVGVLVEVNCESDFVAKSEHFTTFVKDVAMHIAAASPDWVSREDVPQAVLDKEKEILKEQALKSGKPEKVIEKIIEGRLTKFYAEHCLLDQPFVKDTDKTIKQLLDELMAKTGEKCLVRRFTRYQLGEEI</sequence>
<reference evidence="5" key="1">
    <citation type="submission" date="2019-03" db="EMBL/GenBank/DDBJ databases">
        <authorList>
            <person name="Hao L."/>
        </authorList>
    </citation>
    <scope>NUCLEOTIDE SEQUENCE</scope>
</reference>
<dbReference type="SUPFAM" id="SSF46934">
    <property type="entry name" value="UBA-like"/>
    <property type="match status" value="1"/>
</dbReference>